<dbReference type="GO" id="GO:0003676">
    <property type="term" value="F:nucleic acid binding"/>
    <property type="evidence" value="ECO:0007669"/>
    <property type="project" value="InterPro"/>
</dbReference>
<evidence type="ECO:0000313" key="2">
    <source>
        <dbReference type="EMBL" id="GAJ08131.1"/>
    </source>
</evidence>
<dbReference type="AlphaFoldDB" id="X1V6W7"/>
<dbReference type="GO" id="GO:0004519">
    <property type="term" value="F:endonuclease activity"/>
    <property type="evidence" value="ECO:0007669"/>
    <property type="project" value="InterPro"/>
</dbReference>
<organism evidence="2">
    <name type="scientific">marine sediment metagenome</name>
    <dbReference type="NCBI Taxonomy" id="412755"/>
    <lineage>
        <taxon>unclassified sequences</taxon>
        <taxon>metagenomes</taxon>
        <taxon>ecological metagenomes</taxon>
    </lineage>
</organism>
<gene>
    <name evidence="2" type="ORF">S12H4_54182</name>
</gene>
<feature type="domain" description="HNH nuclease" evidence="1">
    <location>
        <begin position="8"/>
        <end position="64"/>
    </location>
</feature>
<dbReference type="Gene3D" id="1.10.30.50">
    <property type="match status" value="1"/>
</dbReference>
<reference evidence="2" key="1">
    <citation type="journal article" date="2014" name="Front. Microbiol.">
        <title>High frequency of phylogenetically diverse reductive dehalogenase-homologous genes in deep subseafloor sedimentary metagenomes.</title>
        <authorList>
            <person name="Kawai M."/>
            <person name="Futagami T."/>
            <person name="Toyoda A."/>
            <person name="Takaki Y."/>
            <person name="Nishi S."/>
            <person name="Hori S."/>
            <person name="Arai W."/>
            <person name="Tsubouchi T."/>
            <person name="Morono Y."/>
            <person name="Uchiyama I."/>
            <person name="Ito T."/>
            <person name="Fujiyama A."/>
            <person name="Inagaki F."/>
            <person name="Takami H."/>
        </authorList>
    </citation>
    <scope>NUCLEOTIDE SEQUENCE</scope>
    <source>
        <strain evidence="2">Expedition CK06-06</strain>
    </source>
</reference>
<accession>X1V6W7</accession>
<comment type="caution">
    <text evidence="2">The sequence shown here is derived from an EMBL/GenBank/DDBJ whole genome shotgun (WGS) entry which is preliminary data.</text>
</comment>
<dbReference type="Pfam" id="PF01844">
    <property type="entry name" value="HNH"/>
    <property type="match status" value="1"/>
</dbReference>
<dbReference type="GO" id="GO:0008270">
    <property type="term" value="F:zinc ion binding"/>
    <property type="evidence" value="ECO:0007669"/>
    <property type="project" value="InterPro"/>
</dbReference>
<feature type="non-terminal residue" evidence="2">
    <location>
        <position position="128"/>
    </location>
</feature>
<sequence>MRRKILTLAEKRQVLQDRPYCFICGEPVSEESIPELNFDHIRALDAGGSNDLTNFAGVHKKCHKGKGTRSLEDYKEELRLEKDFSNLLRFTDVADRLNPTSEKLKFQIDYENKEVTLGDNERAPLYCC</sequence>
<dbReference type="InterPro" id="IPR003615">
    <property type="entry name" value="HNH_nuc"/>
</dbReference>
<dbReference type="SMART" id="SM00507">
    <property type="entry name" value="HNHc"/>
    <property type="match status" value="1"/>
</dbReference>
<dbReference type="InterPro" id="IPR002711">
    <property type="entry name" value="HNH"/>
</dbReference>
<proteinExistence type="predicted"/>
<dbReference type="CDD" id="cd00085">
    <property type="entry name" value="HNHc"/>
    <property type="match status" value="1"/>
</dbReference>
<dbReference type="EMBL" id="BARW01034600">
    <property type="protein sequence ID" value="GAJ08131.1"/>
    <property type="molecule type" value="Genomic_DNA"/>
</dbReference>
<protein>
    <recommendedName>
        <fullName evidence="1">HNH nuclease domain-containing protein</fullName>
    </recommendedName>
</protein>
<evidence type="ECO:0000259" key="1">
    <source>
        <dbReference type="SMART" id="SM00507"/>
    </source>
</evidence>
<name>X1V6W7_9ZZZZ</name>